<dbReference type="EMBL" id="FCOR01000015">
    <property type="protein sequence ID" value="CVK17093.1"/>
    <property type="molecule type" value="Genomic_DNA"/>
</dbReference>
<gene>
    <name evidence="1" type="ORF">Ga0061079_11559</name>
</gene>
<reference evidence="1 2" key="1">
    <citation type="submission" date="2016-01" db="EMBL/GenBank/DDBJ databases">
        <authorList>
            <person name="McClelland M."/>
            <person name="Jain A."/>
            <person name="Saraogi P."/>
            <person name="Mendelson R."/>
            <person name="Westerman R."/>
            <person name="SanMiguel P."/>
            <person name="Csonka L."/>
        </authorList>
    </citation>
    <scope>NUCLEOTIDE SEQUENCE [LARGE SCALE GENOMIC DNA]</scope>
    <source>
        <strain evidence="1 2">R-53146</strain>
    </source>
</reference>
<dbReference type="AlphaFoldDB" id="A0A0X3AS96"/>
<keyword evidence="2" id="KW-1185">Reference proteome</keyword>
<protein>
    <submittedName>
        <fullName evidence="1">Type VI secretion, VasB, ImpH, VC_A0111</fullName>
    </submittedName>
</protein>
<dbReference type="STRING" id="1586267.GCA_001418685_01962"/>
<evidence type="ECO:0000313" key="2">
    <source>
        <dbReference type="Proteomes" id="UP000182761"/>
    </source>
</evidence>
<dbReference type="InterPro" id="IPR010732">
    <property type="entry name" value="T6SS_TssG-like"/>
</dbReference>
<organism evidence="1 2">
    <name type="scientific">Apibacter mensalis</name>
    <dbReference type="NCBI Taxonomy" id="1586267"/>
    <lineage>
        <taxon>Bacteria</taxon>
        <taxon>Pseudomonadati</taxon>
        <taxon>Bacteroidota</taxon>
        <taxon>Flavobacteriia</taxon>
        <taxon>Flavobacteriales</taxon>
        <taxon>Weeksellaceae</taxon>
        <taxon>Apibacter</taxon>
    </lineage>
</organism>
<sequence length="316" mass="37329">MDTFEEINIVSEEIKKRINTIKYDLRAEVIISEILNQVDVKDQNILVDHQGQFRRPFRKDVLGAEIVSFNYDATEYVKVNLSRDGIYDTLPEGLIHEFKTDKSKKLVFDMTEEYKIHKKEEEHARKFFFPFENEFFLKAVERENIEKEILLKLNGSKPLDFFYDFWHIDRSLPTILVSKLIRILPYLHKIVGNLEMTVYCLSYLLEEEVEIAEQGYKEQSNTEDEISLGNCRLGLDMISGSAYMDYSLYLEFKIGPLKKTSFLDYIHQGKLKKFVELFYEYFLPMEVDVKTTILLEKETEVFNLIQNTILGITTRI</sequence>
<dbReference type="Proteomes" id="UP000182761">
    <property type="component" value="Unassembled WGS sequence"/>
</dbReference>
<dbReference type="Pfam" id="PF06996">
    <property type="entry name" value="T6SS_TssG"/>
    <property type="match status" value="1"/>
</dbReference>
<name>A0A0X3AS96_9FLAO</name>
<dbReference type="OrthoDB" id="1411058at2"/>
<evidence type="ECO:0000313" key="1">
    <source>
        <dbReference type="EMBL" id="CVK17093.1"/>
    </source>
</evidence>
<proteinExistence type="predicted"/>
<dbReference type="RefSeq" id="WP_055426264.1">
    <property type="nucleotide sequence ID" value="NZ_FCOR01000015.1"/>
</dbReference>
<accession>A0A0X3AS96</accession>